<gene>
    <name evidence="2" type="ORF">CLV84_0310</name>
</gene>
<name>A0A2S6I7A5_9BACT</name>
<proteinExistence type="predicted"/>
<keyword evidence="2" id="KW-0808">Transferase</keyword>
<sequence length="211" mass="23595">MEFWEASFRDKQEMWGQAPADAARQAADFFQQQGLGHVLIPGFGYGRNARPFTAAGMRVTGIEIAATAIELARRHLPPEVVIHHGSVGDMPFDEALYDGIFCYALIHLLDPAGRRKLIEDCYRHLAPGGYMIFVALSTENATYGEGEAIGDNSFVSRHGVSLFFYDDRAVESEFGDYGLIEAEEVTEPTRAEGEQPVQKFWRIVCEKEEVE</sequence>
<dbReference type="GO" id="GO:0008168">
    <property type="term" value="F:methyltransferase activity"/>
    <property type="evidence" value="ECO:0007669"/>
    <property type="project" value="UniProtKB-KW"/>
</dbReference>
<dbReference type="PANTHER" id="PTHR43464">
    <property type="entry name" value="METHYLTRANSFERASE"/>
    <property type="match status" value="1"/>
</dbReference>
<dbReference type="InterPro" id="IPR041698">
    <property type="entry name" value="Methyltransf_25"/>
</dbReference>
<comment type="caution">
    <text evidence="2">The sequence shown here is derived from an EMBL/GenBank/DDBJ whole genome shotgun (WGS) entry which is preliminary data.</text>
</comment>
<dbReference type="PANTHER" id="PTHR43464:SF77">
    <property type="entry name" value="BLL3586 PROTEIN"/>
    <property type="match status" value="1"/>
</dbReference>
<accession>A0A2S6I7A5</accession>
<evidence type="ECO:0000313" key="3">
    <source>
        <dbReference type="Proteomes" id="UP000237662"/>
    </source>
</evidence>
<dbReference type="GO" id="GO:0032259">
    <property type="term" value="P:methylation"/>
    <property type="evidence" value="ECO:0007669"/>
    <property type="project" value="UniProtKB-KW"/>
</dbReference>
<dbReference type="SUPFAM" id="SSF53335">
    <property type="entry name" value="S-adenosyl-L-methionine-dependent methyltransferases"/>
    <property type="match status" value="1"/>
</dbReference>
<dbReference type="OrthoDB" id="703529at2"/>
<keyword evidence="2" id="KW-0489">Methyltransferase</keyword>
<protein>
    <submittedName>
        <fullName evidence="2">Methyltransferase family protein</fullName>
    </submittedName>
</protein>
<dbReference type="Proteomes" id="UP000237662">
    <property type="component" value="Unassembled WGS sequence"/>
</dbReference>
<evidence type="ECO:0000313" key="2">
    <source>
        <dbReference type="EMBL" id="PPK87370.1"/>
    </source>
</evidence>
<dbReference type="InterPro" id="IPR029063">
    <property type="entry name" value="SAM-dependent_MTases_sf"/>
</dbReference>
<feature type="domain" description="Methyltransferase" evidence="1">
    <location>
        <begin position="38"/>
        <end position="129"/>
    </location>
</feature>
<dbReference type="RefSeq" id="WP_104417980.1">
    <property type="nucleotide sequence ID" value="NZ_PTJC01000005.1"/>
</dbReference>
<dbReference type="EMBL" id="PTJC01000005">
    <property type="protein sequence ID" value="PPK87370.1"/>
    <property type="molecule type" value="Genomic_DNA"/>
</dbReference>
<reference evidence="2 3" key="1">
    <citation type="submission" date="2018-02" db="EMBL/GenBank/DDBJ databases">
        <title>Genomic Encyclopedia of Archaeal and Bacterial Type Strains, Phase II (KMG-II): from individual species to whole genera.</title>
        <authorList>
            <person name="Goeker M."/>
        </authorList>
    </citation>
    <scope>NUCLEOTIDE SEQUENCE [LARGE SCALE GENOMIC DNA]</scope>
    <source>
        <strain evidence="2 3">DSM 29526</strain>
    </source>
</reference>
<dbReference type="Pfam" id="PF13649">
    <property type="entry name" value="Methyltransf_25"/>
    <property type="match status" value="1"/>
</dbReference>
<evidence type="ECO:0000259" key="1">
    <source>
        <dbReference type="Pfam" id="PF13649"/>
    </source>
</evidence>
<dbReference type="CDD" id="cd02440">
    <property type="entry name" value="AdoMet_MTases"/>
    <property type="match status" value="1"/>
</dbReference>
<dbReference type="Gene3D" id="3.40.50.150">
    <property type="entry name" value="Vaccinia Virus protein VP39"/>
    <property type="match status" value="1"/>
</dbReference>
<organism evidence="2 3">
    <name type="scientific">Neolewinella xylanilytica</name>
    <dbReference type="NCBI Taxonomy" id="1514080"/>
    <lineage>
        <taxon>Bacteria</taxon>
        <taxon>Pseudomonadati</taxon>
        <taxon>Bacteroidota</taxon>
        <taxon>Saprospiria</taxon>
        <taxon>Saprospirales</taxon>
        <taxon>Lewinellaceae</taxon>
        <taxon>Neolewinella</taxon>
    </lineage>
</organism>
<keyword evidence="3" id="KW-1185">Reference proteome</keyword>
<dbReference type="AlphaFoldDB" id="A0A2S6I7A5"/>